<evidence type="ECO:0000256" key="5">
    <source>
        <dbReference type="ARBA" id="ARBA00022801"/>
    </source>
</evidence>
<keyword evidence="4" id="KW-0255">Endonuclease</keyword>
<keyword evidence="5" id="KW-0378">Hydrolase</keyword>
<dbReference type="InterPro" id="IPR041373">
    <property type="entry name" value="RT_RNaseH"/>
</dbReference>
<gene>
    <name evidence="8" type="ORF">PR048_009067</name>
</gene>
<dbReference type="EMBL" id="JARBHB010000003">
    <property type="protein sequence ID" value="KAJ8889568.1"/>
    <property type="molecule type" value="Genomic_DNA"/>
</dbReference>
<keyword evidence="1" id="KW-0808">Transferase</keyword>
<reference evidence="8 9" key="1">
    <citation type="submission" date="2023-02" db="EMBL/GenBank/DDBJ databases">
        <title>LHISI_Scaffold_Assembly.</title>
        <authorList>
            <person name="Stuart O.P."/>
            <person name="Cleave R."/>
            <person name="Magrath M.J.L."/>
            <person name="Mikheyev A.S."/>
        </authorList>
    </citation>
    <scope>NUCLEOTIDE SEQUENCE [LARGE SCALE GENOMIC DNA]</scope>
    <source>
        <strain evidence="8">Daus_M_001</strain>
        <tissue evidence="8">Leg muscle</tissue>
    </source>
</reference>
<dbReference type="Proteomes" id="UP001159363">
    <property type="component" value="Chromosome 3"/>
</dbReference>
<name>A0ABQ9I0P8_9NEOP</name>
<evidence type="ECO:0000256" key="6">
    <source>
        <dbReference type="ARBA" id="ARBA00022918"/>
    </source>
</evidence>
<keyword evidence="2" id="KW-0548">Nucleotidyltransferase</keyword>
<accession>A0ABQ9I0P8</accession>
<keyword evidence="6" id="KW-0695">RNA-directed DNA polymerase</keyword>
<evidence type="ECO:0000313" key="8">
    <source>
        <dbReference type="EMBL" id="KAJ8889568.1"/>
    </source>
</evidence>
<keyword evidence="9" id="KW-1185">Reference proteome</keyword>
<proteinExistence type="predicted"/>
<organism evidence="8 9">
    <name type="scientific">Dryococelus australis</name>
    <dbReference type="NCBI Taxonomy" id="614101"/>
    <lineage>
        <taxon>Eukaryota</taxon>
        <taxon>Metazoa</taxon>
        <taxon>Ecdysozoa</taxon>
        <taxon>Arthropoda</taxon>
        <taxon>Hexapoda</taxon>
        <taxon>Insecta</taxon>
        <taxon>Pterygota</taxon>
        <taxon>Neoptera</taxon>
        <taxon>Polyneoptera</taxon>
        <taxon>Phasmatodea</taxon>
        <taxon>Verophasmatodea</taxon>
        <taxon>Anareolatae</taxon>
        <taxon>Phasmatidae</taxon>
        <taxon>Eurycanthinae</taxon>
        <taxon>Dryococelus</taxon>
    </lineage>
</organism>
<evidence type="ECO:0000313" key="9">
    <source>
        <dbReference type="Proteomes" id="UP001159363"/>
    </source>
</evidence>
<evidence type="ECO:0000256" key="2">
    <source>
        <dbReference type="ARBA" id="ARBA00022695"/>
    </source>
</evidence>
<dbReference type="Pfam" id="PF17917">
    <property type="entry name" value="RT_RNaseH"/>
    <property type="match status" value="1"/>
</dbReference>
<evidence type="ECO:0000259" key="7">
    <source>
        <dbReference type="Pfam" id="PF17917"/>
    </source>
</evidence>
<evidence type="ECO:0000256" key="3">
    <source>
        <dbReference type="ARBA" id="ARBA00022722"/>
    </source>
</evidence>
<evidence type="ECO:0000256" key="4">
    <source>
        <dbReference type="ARBA" id="ARBA00022759"/>
    </source>
</evidence>
<feature type="domain" description="Reverse transcriptase RNase H-like" evidence="7">
    <location>
        <begin position="1"/>
        <end position="40"/>
    </location>
</feature>
<comment type="caution">
    <text evidence="8">The sequence shown here is derived from an EMBL/GenBank/DDBJ whole genome shotgun (WGS) entry which is preliminary data.</text>
</comment>
<protein>
    <recommendedName>
        <fullName evidence="7">Reverse transcriptase RNase H-like domain-containing protein</fullName>
    </recommendedName>
</protein>
<evidence type="ECO:0000256" key="1">
    <source>
        <dbReference type="ARBA" id="ARBA00022679"/>
    </source>
</evidence>
<sequence length="145" mass="16368">MDASSTAMGAVLSQEIDGQRQPIAFAFRTLMHLDHKTSLVNELLCLEFIGLGNLWNTKNFYLKQTIRHCHVKASSLKFKIQHIRGTQNNVADALSHMFDNFPEKTISKQEINVCCAFLTDFSLAFQDIEAHQNASPFIKGIIDLI</sequence>
<keyword evidence="3" id="KW-0540">Nuclease</keyword>